<evidence type="ECO:0000313" key="2">
    <source>
        <dbReference type="EMBL" id="GDY49059.1"/>
    </source>
</evidence>
<proteinExistence type="predicted"/>
<organism evidence="2 3">
    <name type="scientific">Streptomyces antimycoticus</name>
    <dbReference type="NCBI Taxonomy" id="68175"/>
    <lineage>
        <taxon>Bacteria</taxon>
        <taxon>Bacillati</taxon>
        <taxon>Actinomycetota</taxon>
        <taxon>Actinomycetes</taxon>
        <taxon>Kitasatosporales</taxon>
        <taxon>Streptomycetaceae</taxon>
        <taxon>Streptomyces</taxon>
        <taxon>Streptomyces violaceusniger group</taxon>
    </lineage>
</organism>
<feature type="region of interest" description="Disordered" evidence="1">
    <location>
        <begin position="1"/>
        <end position="42"/>
    </location>
</feature>
<dbReference type="AlphaFoldDB" id="A0A4D4KT80"/>
<keyword evidence="3" id="KW-1185">Reference proteome</keyword>
<reference evidence="2 3" key="1">
    <citation type="journal article" date="2020" name="Int. J. Syst. Evol. Microbiol.">
        <title>Reclassification of Streptomyces castelarensis and Streptomyces sporoclivatus as later heterotypic synonyms of Streptomyces antimycoticus.</title>
        <authorList>
            <person name="Komaki H."/>
            <person name="Tamura T."/>
        </authorList>
    </citation>
    <scope>NUCLEOTIDE SEQUENCE [LARGE SCALE GENOMIC DNA]</scope>
    <source>
        <strain evidence="2 3">NBRC 12839</strain>
    </source>
</reference>
<dbReference type="Proteomes" id="UP000299290">
    <property type="component" value="Unassembled WGS sequence"/>
</dbReference>
<gene>
    <name evidence="2" type="ORF">SANT12839_099410</name>
</gene>
<comment type="caution">
    <text evidence="2">The sequence shown here is derived from an EMBL/GenBank/DDBJ whole genome shotgun (WGS) entry which is preliminary data.</text>
</comment>
<name>A0A4D4KT80_9ACTN</name>
<accession>A0A4D4KT80</accession>
<sequence length="164" mass="18350">MREATMPNKRPRGPPPHAALAAQAGDTPGADRGRRRPRPLSRPPAVSLRQLFYVLLSDGVLEKTERDYKRMCEYVGMARRSGRIPWDVIRDDTQIAVDAPPSFLGPDDFWTAVEAAVDDYRVESQEGQPVRLQLRCETAGMVPQLVRIGEEFGIACFSGRRLVC</sequence>
<evidence type="ECO:0000313" key="3">
    <source>
        <dbReference type="Proteomes" id="UP000299290"/>
    </source>
</evidence>
<protein>
    <submittedName>
        <fullName evidence="2">Uncharacterized protein</fullName>
    </submittedName>
</protein>
<evidence type="ECO:0000256" key="1">
    <source>
        <dbReference type="SAM" id="MobiDB-lite"/>
    </source>
</evidence>
<dbReference type="EMBL" id="BJHV01000001">
    <property type="protein sequence ID" value="GDY49059.1"/>
    <property type="molecule type" value="Genomic_DNA"/>
</dbReference>